<dbReference type="Proteomes" id="UP000593561">
    <property type="component" value="Unassembled WGS sequence"/>
</dbReference>
<accession>A0A7J8R9A4</accession>
<comment type="caution">
    <text evidence="1">The sequence shown here is derived from an EMBL/GenBank/DDBJ whole genome shotgun (WGS) entry which is preliminary data.</text>
</comment>
<evidence type="ECO:0000313" key="2">
    <source>
        <dbReference type="Proteomes" id="UP000593561"/>
    </source>
</evidence>
<gene>
    <name evidence="1" type="ORF">Godav_011222</name>
</gene>
<evidence type="ECO:0000313" key="1">
    <source>
        <dbReference type="EMBL" id="MBA0610361.1"/>
    </source>
</evidence>
<dbReference type="EMBL" id="JABFAC010000004">
    <property type="protein sequence ID" value="MBA0610361.1"/>
    <property type="molecule type" value="Genomic_DNA"/>
</dbReference>
<name>A0A7J8R9A4_GOSDV</name>
<organism evidence="1 2">
    <name type="scientific">Gossypium davidsonii</name>
    <name type="common">Davidson's cotton</name>
    <name type="synonym">Gossypium klotzschianum subsp. davidsonii</name>
    <dbReference type="NCBI Taxonomy" id="34287"/>
    <lineage>
        <taxon>Eukaryota</taxon>
        <taxon>Viridiplantae</taxon>
        <taxon>Streptophyta</taxon>
        <taxon>Embryophyta</taxon>
        <taxon>Tracheophyta</taxon>
        <taxon>Spermatophyta</taxon>
        <taxon>Magnoliopsida</taxon>
        <taxon>eudicotyledons</taxon>
        <taxon>Gunneridae</taxon>
        <taxon>Pentapetalae</taxon>
        <taxon>rosids</taxon>
        <taxon>malvids</taxon>
        <taxon>Malvales</taxon>
        <taxon>Malvaceae</taxon>
        <taxon>Malvoideae</taxon>
        <taxon>Gossypium</taxon>
    </lineage>
</organism>
<protein>
    <submittedName>
        <fullName evidence="1">Uncharacterized protein</fullName>
    </submittedName>
</protein>
<sequence>MNENQGLKRLNGAFIGDNNRGLCGTGFPTLRVCTHFDNVNINQLEPFRFDLNDTVPRVNSDIKKQNIGNTCESSDERFSINHHAKELQRNGSVSPLVILKYSYGWDQLGDGWDNIGFSKEHLDKDST</sequence>
<dbReference type="AlphaFoldDB" id="A0A7J8R9A4"/>
<reference evidence="1 2" key="1">
    <citation type="journal article" date="2019" name="Genome Biol. Evol.">
        <title>Insights into the evolution of the New World diploid cottons (Gossypium, subgenus Houzingenia) based on genome sequencing.</title>
        <authorList>
            <person name="Grover C.E."/>
            <person name="Arick M.A. 2nd"/>
            <person name="Thrash A."/>
            <person name="Conover J.L."/>
            <person name="Sanders W.S."/>
            <person name="Peterson D.G."/>
            <person name="Frelichowski J.E."/>
            <person name="Scheffler J.A."/>
            <person name="Scheffler B.E."/>
            <person name="Wendel J.F."/>
        </authorList>
    </citation>
    <scope>NUCLEOTIDE SEQUENCE [LARGE SCALE GENOMIC DNA]</scope>
    <source>
        <strain evidence="1">27</strain>
        <tissue evidence="1">Leaf</tissue>
    </source>
</reference>
<keyword evidence="2" id="KW-1185">Reference proteome</keyword>
<proteinExistence type="predicted"/>